<dbReference type="SUPFAM" id="SSF51735">
    <property type="entry name" value="NAD(P)-binding Rossmann-fold domains"/>
    <property type="match status" value="2"/>
</dbReference>
<accession>A0A1V4CP92</accession>
<proteinExistence type="predicted"/>
<dbReference type="InterPro" id="IPR015083">
    <property type="entry name" value="NorB/c/GfsB-D-like_docking"/>
</dbReference>
<dbReference type="InterPro" id="IPR014031">
    <property type="entry name" value="Ketoacyl_synth_C"/>
</dbReference>
<protein>
    <recommendedName>
        <fullName evidence="14">Polyketide synthase</fullName>
    </recommendedName>
</protein>
<feature type="domain" description="Ketosynthase family 3 (KS3)" evidence="10">
    <location>
        <begin position="33"/>
        <end position="453"/>
    </location>
</feature>
<dbReference type="InterPro" id="IPR014030">
    <property type="entry name" value="Ketoacyl_synth_N"/>
</dbReference>
<keyword evidence="7" id="KW-0511">Multifunctional enzyme</keyword>
<name>A0A1V4CP92_9ACTN</name>
<dbReference type="SMART" id="SM00822">
    <property type="entry name" value="PKS_KR"/>
    <property type="match status" value="1"/>
</dbReference>
<keyword evidence="13" id="KW-1185">Reference proteome</keyword>
<dbReference type="SUPFAM" id="SSF53901">
    <property type="entry name" value="Thiolase-like"/>
    <property type="match status" value="1"/>
</dbReference>
<dbReference type="InterPro" id="IPR042104">
    <property type="entry name" value="PKS_dehydratase_sf"/>
</dbReference>
<keyword evidence="8" id="KW-0012">Acyltransferase</keyword>
<keyword evidence="5" id="KW-0808">Transferase</keyword>
<evidence type="ECO:0008006" key="14">
    <source>
        <dbReference type="Google" id="ProtNLM"/>
    </source>
</evidence>
<evidence type="ECO:0000256" key="3">
    <source>
        <dbReference type="ARBA" id="ARBA00022450"/>
    </source>
</evidence>
<dbReference type="Gene3D" id="3.40.47.10">
    <property type="match status" value="1"/>
</dbReference>
<dbReference type="Gene3D" id="3.40.50.720">
    <property type="entry name" value="NAD(P)-binding Rossmann-like Domain"/>
    <property type="match status" value="1"/>
</dbReference>
<dbReference type="Pfam" id="PF08659">
    <property type="entry name" value="KR"/>
    <property type="match status" value="1"/>
</dbReference>
<dbReference type="SMART" id="SM00827">
    <property type="entry name" value="PKS_AT"/>
    <property type="match status" value="1"/>
</dbReference>
<gene>
    <name evidence="12" type="ORF">VT50_0237715</name>
</gene>
<dbReference type="PROSITE" id="PS52019">
    <property type="entry name" value="PKS_MFAS_DH"/>
    <property type="match status" value="1"/>
</dbReference>
<evidence type="ECO:0000256" key="7">
    <source>
        <dbReference type="ARBA" id="ARBA00023268"/>
    </source>
</evidence>
<dbReference type="GO" id="GO:0004315">
    <property type="term" value="F:3-oxoacyl-[acyl-carrier-protein] synthase activity"/>
    <property type="evidence" value="ECO:0007669"/>
    <property type="project" value="InterPro"/>
</dbReference>
<dbReference type="Pfam" id="PF00698">
    <property type="entry name" value="Acyl_transf_1"/>
    <property type="match status" value="1"/>
</dbReference>
<dbReference type="GO" id="GO:0004312">
    <property type="term" value="F:fatty acid synthase activity"/>
    <property type="evidence" value="ECO:0007669"/>
    <property type="project" value="TreeGrafter"/>
</dbReference>
<dbReference type="GO" id="GO:0006633">
    <property type="term" value="P:fatty acid biosynthetic process"/>
    <property type="evidence" value="ECO:0007669"/>
    <property type="project" value="InterPro"/>
</dbReference>
<comment type="cofactor">
    <cofactor evidence="1">
        <name>pantetheine 4'-phosphate</name>
        <dbReference type="ChEBI" id="CHEBI:47942"/>
    </cofactor>
</comment>
<dbReference type="InterPro" id="IPR013968">
    <property type="entry name" value="PKS_KR"/>
</dbReference>
<dbReference type="SMART" id="SM00826">
    <property type="entry name" value="PKS_DH"/>
    <property type="match status" value="1"/>
</dbReference>
<evidence type="ECO:0000256" key="4">
    <source>
        <dbReference type="ARBA" id="ARBA00022553"/>
    </source>
</evidence>
<dbReference type="InterPro" id="IPR036291">
    <property type="entry name" value="NAD(P)-bd_dom_sf"/>
</dbReference>
<dbReference type="InterPro" id="IPR032821">
    <property type="entry name" value="PKS_assoc"/>
</dbReference>
<dbReference type="Gene3D" id="3.30.70.3290">
    <property type="match status" value="1"/>
</dbReference>
<evidence type="ECO:0000256" key="5">
    <source>
        <dbReference type="ARBA" id="ARBA00022679"/>
    </source>
</evidence>
<comment type="caution">
    <text evidence="9">Lacks conserved residue(s) required for the propagation of feature annotation.</text>
</comment>
<dbReference type="Pfam" id="PF00109">
    <property type="entry name" value="ketoacyl-synt"/>
    <property type="match status" value="1"/>
</dbReference>
<dbReference type="Proteomes" id="UP000033615">
    <property type="component" value="Unassembled WGS sequence"/>
</dbReference>
<evidence type="ECO:0000259" key="11">
    <source>
        <dbReference type="PROSITE" id="PS52019"/>
    </source>
</evidence>
<evidence type="ECO:0000259" key="10">
    <source>
        <dbReference type="PROSITE" id="PS52004"/>
    </source>
</evidence>
<dbReference type="InterPro" id="IPR057326">
    <property type="entry name" value="KR_dom"/>
</dbReference>
<evidence type="ECO:0000256" key="8">
    <source>
        <dbReference type="ARBA" id="ARBA00023315"/>
    </source>
</evidence>
<dbReference type="InterPro" id="IPR020807">
    <property type="entry name" value="PKS_DH"/>
</dbReference>
<dbReference type="GO" id="GO:0033068">
    <property type="term" value="P:macrolide biosynthetic process"/>
    <property type="evidence" value="ECO:0007669"/>
    <property type="project" value="UniProtKB-ARBA"/>
</dbReference>
<organism evidence="12 13">
    <name type="scientific">Streptomyces antioxidans</name>
    <dbReference type="NCBI Taxonomy" id="1507734"/>
    <lineage>
        <taxon>Bacteria</taxon>
        <taxon>Bacillati</taxon>
        <taxon>Actinomycetota</taxon>
        <taxon>Actinomycetes</taxon>
        <taxon>Kitasatosporales</taxon>
        <taxon>Streptomycetaceae</taxon>
        <taxon>Streptomyces</taxon>
    </lineage>
</organism>
<reference evidence="12" key="1">
    <citation type="submission" date="2016-12" db="EMBL/GenBank/DDBJ databases">
        <title>Genome sequence of Streptomyces antioxidans MUSC 164.</title>
        <authorList>
            <person name="Lee L.-H."/>
            <person name="Ser H.-L."/>
        </authorList>
    </citation>
    <scope>NUCLEOTIDE SEQUENCE [LARGE SCALE GENOMIC DNA]</scope>
    <source>
        <strain evidence="12">MUSC 164</strain>
    </source>
</reference>
<dbReference type="InterPro" id="IPR016036">
    <property type="entry name" value="Malonyl_transacylase_ACP-bd"/>
</dbReference>
<evidence type="ECO:0000256" key="9">
    <source>
        <dbReference type="PROSITE-ProRule" id="PRU01363"/>
    </source>
</evidence>
<evidence type="ECO:0000256" key="2">
    <source>
        <dbReference type="ARBA" id="ARBA00004792"/>
    </source>
</evidence>
<dbReference type="InterPro" id="IPR016039">
    <property type="entry name" value="Thiolase-like"/>
</dbReference>
<dbReference type="SUPFAM" id="SSF55048">
    <property type="entry name" value="Probable ACP-binding domain of malonyl-CoA ACP transacylase"/>
    <property type="match status" value="1"/>
</dbReference>
<dbReference type="PANTHER" id="PTHR43775:SF51">
    <property type="entry name" value="INACTIVE PHENOLPHTHIOCEROL SYNTHESIS POLYKETIDE SYNTHASE TYPE I PKS1-RELATED"/>
    <property type="match status" value="1"/>
</dbReference>
<dbReference type="InterPro" id="IPR020841">
    <property type="entry name" value="PKS_Beta-ketoAc_synthase_dom"/>
</dbReference>
<dbReference type="RefSeq" id="WP_143645385.1">
    <property type="nucleotide sequence ID" value="NZ_LAKD02000218.1"/>
</dbReference>
<feature type="non-terminal residue" evidence="12">
    <location>
        <position position="1443"/>
    </location>
</feature>
<dbReference type="PROSITE" id="PS52004">
    <property type="entry name" value="KS3_2"/>
    <property type="match status" value="1"/>
</dbReference>
<keyword evidence="6" id="KW-0045">Antibiotic biosynthesis</keyword>
<dbReference type="SMART" id="SM00825">
    <property type="entry name" value="PKS_KS"/>
    <property type="match status" value="1"/>
</dbReference>
<evidence type="ECO:0000256" key="1">
    <source>
        <dbReference type="ARBA" id="ARBA00001957"/>
    </source>
</evidence>
<comment type="caution">
    <text evidence="12">The sequence shown here is derived from an EMBL/GenBank/DDBJ whole genome shotgun (WGS) entry which is preliminary data.</text>
</comment>
<dbReference type="CDD" id="cd00833">
    <property type="entry name" value="PKS"/>
    <property type="match status" value="1"/>
</dbReference>
<dbReference type="InterPro" id="IPR055123">
    <property type="entry name" value="SpnB-like_Rossmann"/>
</dbReference>
<dbReference type="InterPro" id="IPR018201">
    <property type="entry name" value="Ketoacyl_synth_AS"/>
</dbReference>
<dbReference type="InterPro" id="IPR001227">
    <property type="entry name" value="Ac_transferase_dom_sf"/>
</dbReference>
<dbReference type="PANTHER" id="PTHR43775">
    <property type="entry name" value="FATTY ACID SYNTHASE"/>
    <property type="match status" value="1"/>
</dbReference>
<comment type="pathway">
    <text evidence="2">Antibiotic biosynthesis.</text>
</comment>
<dbReference type="InterPro" id="IPR049900">
    <property type="entry name" value="PKS_mFAS_DH"/>
</dbReference>
<dbReference type="Pfam" id="PF08990">
    <property type="entry name" value="Docking"/>
    <property type="match status" value="1"/>
</dbReference>
<dbReference type="CDD" id="cd08956">
    <property type="entry name" value="KR_3_FAS_SDR_x"/>
    <property type="match status" value="1"/>
</dbReference>
<dbReference type="Pfam" id="PF22953">
    <property type="entry name" value="SpnB_Rossmann"/>
    <property type="match status" value="1"/>
</dbReference>
<dbReference type="EMBL" id="LAKD02000218">
    <property type="protein sequence ID" value="OPF67080.1"/>
    <property type="molecule type" value="Genomic_DNA"/>
</dbReference>
<dbReference type="Pfam" id="PF02801">
    <property type="entry name" value="Ketoacyl-synt_C"/>
    <property type="match status" value="1"/>
</dbReference>
<dbReference type="PROSITE" id="PS00606">
    <property type="entry name" value="KS3_1"/>
    <property type="match status" value="1"/>
</dbReference>
<evidence type="ECO:0000313" key="13">
    <source>
        <dbReference type="Proteomes" id="UP000033615"/>
    </source>
</evidence>
<dbReference type="Gene3D" id="3.40.366.10">
    <property type="entry name" value="Malonyl-Coenzyme A Acyl Carrier Protein, domain 2"/>
    <property type="match status" value="1"/>
</dbReference>
<feature type="domain" description="PKS/mFAS DH" evidence="11">
    <location>
        <begin position="902"/>
        <end position="1161"/>
    </location>
</feature>
<dbReference type="Gene3D" id="3.10.129.110">
    <property type="entry name" value="Polyketide synthase dehydratase"/>
    <property type="match status" value="1"/>
</dbReference>
<dbReference type="InterPro" id="IPR050091">
    <property type="entry name" value="PKS_NRPS_Biosynth_Enz"/>
</dbReference>
<dbReference type="SUPFAM" id="SSF52151">
    <property type="entry name" value="FabD/lysophospholipase-like"/>
    <property type="match status" value="1"/>
</dbReference>
<feature type="region of interest" description="C-terminal hotdog fold" evidence="9">
    <location>
        <begin position="1039"/>
        <end position="1161"/>
    </location>
</feature>
<feature type="region of interest" description="N-terminal hotdog fold" evidence="9">
    <location>
        <begin position="902"/>
        <end position="1026"/>
    </location>
</feature>
<dbReference type="InterPro" id="IPR014043">
    <property type="entry name" value="Acyl_transferase_dom"/>
</dbReference>
<keyword evidence="3" id="KW-0596">Phosphopantetheine</keyword>
<keyword evidence="4" id="KW-0597">Phosphoprotein</keyword>
<evidence type="ECO:0000256" key="6">
    <source>
        <dbReference type="ARBA" id="ARBA00023194"/>
    </source>
</evidence>
<evidence type="ECO:0000313" key="12">
    <source>
        <dbReference type="EMBL" id="OPF67080.1"/>
    </source>
</evidence>
<dbReference type="InterPro" id="IPR049552">
    <property type="entry name" value="PKS_DH_N"/>
</dbReference>
<dbReference type="InterPro" id="IPR016035">
    <property type="entry name" value="Acyl_Trfase/lysoPLipase"/>
</dbReference>
<dbReference type="GO" id="GO:0031177">
    <property type="term" value="F:phosphopantetheine binding"/>
    <property type="evidence" value="ECO:0007669"/>
    <property type="project" value="UniProtKB-ARBA"/>
</dbReference>
<dbReference type="OrthoDB" id="9778690at2"/>
<sequence length="1443" mass="150168">MANEDKLRTYLKRVTVEAREAQRLLKGYQDAEREPIAIVGMSCRFPGGVSSPEQLWDLVADGRDALTPFPADRGWDLGRLAAGDTGSSTVREGGFLRGAADFDAGFFGISPREAMAMDPQQRILLEATWEALERAGVDPVSLRGSRTGVFMGTNGQDYGTRLRDVPREAAGYLVTGVAASVLSGRVSHTFALEGPSMTVDTACSSSLVTMHLAGQALRKRECSLALAGGVSVMSTPTGFVEFSKQGGLAADGRCKAFAASADGTNWSEGAGILVLERLSDARRNGHHVLALVRGSAVNSDGASNGLTAPNGPSQERVILAALTSARLAPSDVDVVEAHGTGTSLGDPIEAQALLATYGPDRDRPLWLGSVKSNIGHTQAAAGVAGVIKMVMAMRHGTLPPTLHVDQPSPHVDWSTALSLLTEPVAWQSSERPRRAGVSSFGISGTNAHVILEEAEPQPEPEPQEPDARPLVWAVSGRDAAGLRAQAGRLADFITADPALDPQDVAASLLTTKAHLPHRGVVVGAGREDLVRGLGVLAAGRAGAGVVAGSVAGGRLAVVFTGQGAQRVGMGRGLYGVLPVFTRVVDEVCGLLDGALGRSVWEVLFGDTGVLDETLFAQAALFTLEVALFEQVRAWGVEPDFVAGHSIGEVSAAYAAGVVSLADACVLVAARGRAMQGARPGGAMLAVGAGETDVADLLGDGVDLAAVNGPESVVVSGEADAIAATEHRCRERGWKTNRLRVSHAFHSAHMDPVLDGFAAAIDGIDFREPRIPLVTGQADARLTDPRHWADQIRHTVRFADVVTRLGELGVSTFLEAGPDAVLTPMVTSGAAVATLRADRDELTSLFGAMASLHVHGVEVDWSAFQPSGRRIDLPTYAFQRQRYWLDAGEAADVAAAGLGAAGHPLLGAAVSLAEGDTTVLTGRLSAATHPWLADHTADGTVVLPGSALLELAIRAGDEVGCDLVAELGADTPLVLPAQGAVRVQVRVGAADETGDRSLTVHARPDGDVEVAWTRHATGVLRRATEPTTSTAPPVWPPDGAVEVHSGPEGDGLRGVWQHGDEVYVDAALPDGPAAADVDRFGLHPVLSETVLRAAGLVGWTAGITPVRWTGFRLYATGAVAVRARLTRRPDGDVSLLLADESGQVIAEADTVVLRAVATGGPTVSDPLFRLDWRPAPATATTGAATAVHHVRPADSDVPEAVRGTLTDVLATLKEWLADDHEPGERLLVATRNAVRTGTTDPAPDLAAAAVWGLVRSAQTEHPDRIVLVDLDATAEAPTVLPDGEPQFAIRAGEVLVPRLVGTPTAGVRPGWGDGTVLVTGATGGLGGLVARHLVAVHGVRDLLLVSRSGGEAPGAVELVEELAVAGARVRVVACDVADREALAGVVAGVVLTGVVHAAGVLDDGVLESLTPERVDRVLRPKVDGAWHLHELTRDMPLRAFVLFS</sequence>
<dbReference type="Pfam" id="PF16197">
    <property type="entry name" value="KAsynt_C_assoc"/>
    <property type="match status" value="1"/>
</dbReference>
<dbReference type="FunFam" id="3.40.47.10:FF:000019">
    <property type="entry name" value="Polyketide synthase type I"/>
    <property type="match status" value="1"/>
</dbReference>
<dbReference type="Pfam" id="PF21089">
    <property type="entry name" value="PKS_DH_N"/>
    <property type="match status" value="1"/>
</dbReference>